<dbReference type="AlphaFoldDB" id="F6EER9"/>
<protein>
    <recommendedName>
        <fullName evidence="2">DUF222 domain-containing protein</fullName>
    </recommendedName>
</protein>
<proteinExistence type="predicted"/>
<evidence type="ECO:0000256" key="1">
    <source>
        <dbReference type="SAM" id="MobiDB-lite"/>
    </source>
</evidence>
<dbReference type="Proteomes" id="UP000009235">
    <property type="component" value="Chromosome"/>
</dbReference>
<evidence type="ECO:0000259" key="2">
    <source>
        <dbReference type="Pfam" id="PF02720"/>
    </source>
</evidence>
<feature type="region of interest" description="Disordered" evidence="1">
    <location>
        <begin position="453"/>
        <end position="482"/>
    </location>
</feature>
<dbReference type="InterPro" id="IPR003870">
    <property type="entry name" value="DUF222"/>
</dbReference>
<dbReference type="RefSeq" id="WP_013807218.1">
    <property type="nucleotide sequence ID" value="NC_015564.1"/>
</dbReference>
<dbReference type="CDD" id="cd00085">
    <property type="entry name" value="HNHc"/>
    <property type="match status" value="1"/>
</dbReference>
<name>F6EER9_HOYSD</name>
<dbReference type="InterPro" id="IPR003615">
    <property type="entry name" value="HNH_nuc"/>
</dbReference>
<accession>F6EER9</accession>
<dbReference type="EMBL" id="CP002786">
    <property type="protein sequence ID" value="AEF40869.1"/>
    <property type="molecule type" value="Genomic_DNA"/>
</dbReference>
<sequence>MFDLLVGALDGVGVQDFGELDDAGVIAAAGVWHRLESVVAERKYAAAAELFRRYRAREDEQGGWVLDAYEQAEAEIGAALGLSRRAAGDVVNFGDALAARLPRFREAVAAGLVSVYQARQVEVATRNVTGTAIGAVEEQILARVLARGGTASGRRLRDLADRVITAVDPDGIRVRRQRAQDERYVEVSAAEDGMVHVLASLRADEGRFLDARVTEMAKEVCAQDPRPFPVRRADALTALVHGEPRLACRCGSTGCTQRGALPARRKPVVHVILTDTALTGQDQNTPAYLDGYGIIDSALAREIAAHAIIRPLTPSQTHPAGPADPPVPGDPVPSAPACQDDAALTYRPRLQVADRSRAEHGTCQWPHCDRAAWDCDLDHNDPFNHTDPEAGGRTVAANLGPLCRGHHRIKTFCGWTFTPSGDRTMVLHAPSGLTYTLYQSGPVELLTGAPPAFPSPNTEPAGLPKKTRTRTQHRAARTRTQHRAARVRTERGINHATRCHNNTTTTSTEPPF</sequence>
<dbReference type="Pfam" id="PF02720">
    <property type="entry name" value="DUF222"/>
    <property type="match status" value="1"/>
</dbReference>
<evidence type="ECO:0000313" key="4">
    <source>
        <dbReference type="Proteomes" id="UP000009235"/>
    </source>
</evidence>
<feature type="compositionally biased region" description="Pro residues" evidence="1">
    <location>
        <begin position="322"/>
        <end position="334"/>
    </location>
</feature>
<evidence type="ECO:0000313" key="3">
    <source>
        <dbReference type="EMBL" id="AEF40869.1"/>
    </source>
</evidence>
<gene>
    <name evidence="3" type="ordered locus">AS9A_2422</name>
</gene>
<feature type="region of interest" description="Disordered" evidence="1">
    <location>
        <begin position="313"/>
        <end position="338"/>
    </location>
</feature>
<reference evidence="3 4" key="1">
    <citation type="journal article" date="2011" name="J. Bacteriol.">
        <title>Complete genome sequence of Amycolicicoccus subflavus DQS3-9A1T, an actinomycete isolated from crude oil-polluted soil.</title>
        <authorList>
            <person name="Cai M."/>
            <person name="Chen W.M."/>
            <person name="Nie Y."/>
            <person name="Chi C.Q."/>
            <person name="Wang Y.N."/>
            <person name="Tang Y.Q."/>
            <person name="Li G.Y."/>
            <person name="Wu X.L."/>
        </authorList>
    </citation>
    <scope>NUCLEOTIDE SEQUENCE [LARGE SCALE GENOMIC DNA]</scope>
    <source>
        <strain evidence="4">DSM 45089 / DQS3-9A1</strain>
    </source>
</reference>
<keyword evidence="4" id="KW-1185">Reference proteome</keyword>
<feature type="compositionally biased region" description="Basic residues" evidence="1">
    <location>
        <begin position="465"/>
        <end position="482"/>
    </location>
</feature>
<dbReference type="eggNOG" id="COG1403">
    <property type="taxonomic scope" value="Bacteria"/>
</dbReference>
<organism evidence="3 4">
    <name type="scientific">Hoyosella subflava (strain DSM 45089 / JCM 17490 / NBRC 109087 / DQS3-9A1)</name>
    <name type="common">Amycolicicoccus subflavus</name>
    <dbReference type="NCBI Taxonomy" id="443218"/>
    <lineage>
        <taxon>Bacteria</taxon>
        <taxon>Bacillati</taxon>
        <taxon>Actinomycetota</taxon>
        <taxon>Actinomycetes</taxon>
        <taxon>Mycobacteriales</taxon>
        <taxon>Hoyosellaceae</taxon>
        <taxon>Hoyosella</taxon>
    </lineage>
</organism>
<dbReference type="OrthoDB" id="5242272at2"/>
<dbReference type="STRING" id="443218.AS9A_2422"/>
<feature type="domain" description="DUF222" evidence="2">
    <location>
        <begin position="37"/>
        <end position="313"/>
    </location>
</feature>
<dbReference type="KEGG" id="asd:AS9A_2422"/>
<dbReference type="HOGENOM" id="CLU_021786_3_2_11"/>